<name>A0A9N9JSK1_9GLOM</name>
<dbReference type="EMBL" id="CAJVPY010030256">
    <property type="protein sequence ID" value="CAG8795197.1"/>
    <property type="molecule type" value="Genomic_DNA"/>
</dbReference>
<accession>A0A9N9JSK1</accession>
<proteinExistence type="predicted"/>
<evidence type="ECO:0000313" key="3">
    <source>
        <dbReference type="Proteomes" id="UP000789405"/>
    </source>
</evidence>
<feature type="compositionally biased region" description="Low complexity" evidence="1">
    <location>
        <begin position="54"/>
        <end position="63"/>
    </location>
</feature>
<keyword evidence="3" id="KW-1185">Reference proteome</keyword>
<reference evidence="2" key="1">
    <citation type="submission" date="2021-06" db="EMBL/GenBank/DDBJ databases">
        <authorList>
            <person name="Kallberg Y."/>
            <person name="Tangrot J."/>
            <person name="Rosling A."/>
        </authorList>
    </citation>
    <scope>NUCLEOTIDE SEQUENCE</scope>
    <source>
        <strain evidence="2">MA453B</strain>
    </source>
</reference>
<feature type="compositionally biased region" description="Polar residues" evidence="1">
    <location>
        <begin position="70"/>
        <end position="88"/>
    </location>
</feature>
<sequence length="117" mass="12988">NKLEDSTAFLLPVTDDEDTMPKDNLAEVVARKTKKSRKRIRAKAPFSSYKKSKTSASAQTPTSICKSPRRSYSSATLKDNQTNSNKIQTDPKEGTSTTSNPQQTTPFNDNNDDEQES</sequence>
<dbReference type="AlphaFoldDB" id="A0A9N9JSK1"/>
<comment type="caution">
    <text evidence="2">The sequence shown here is derived from an EMBL/GenBank/DDBJ whole genome shotgun (WGS) entry which is preliminary data.</text>
</comment>
<evidence type="ECO:0000256" key="1">
    <source>
        <dbReference type="SAM" id="MobiDB-lite"/>
    </source>
</evidence>
<feature type="compositionally biased region" description="Basic residues" evidence="1">
    <location>
        <begin position="31"/>
        <end position="42"/>
    </location>
</feature>
<gene>
    <name evidence="2" type="ORF">DERYTH_LOCUS22226</name>
</gene>
<organism evidence="2 3">
    <name type="scientific">Dentiscutata erythropus</name>
    <dbReference type="NCBI Taxonomy" id="1348616"/>
    <lineage>
        <taxon>Eukaryota</taxon>
        <taxon>Fungi</taxon>
        <taxon>Fungi incertae sedis</taxon>
        <taxon>Mucoromycota</taxon>
        <taxon>Glomeromycotina</taxon>
        <taxon>Glomeromycetes</taxon>
        <taxon>Diversisporales</taxon>
        <taxon>Gigasporaceae</taxon>
        <taxon>Dentiscutata</taxon>
    </lineage>
</organism>
<feature type="region of interest" description="Disordered" evidence="1">
    <location>
        <begin position="1"/>
        <end position="117"/>
    </location>
</feature>
<feature type="non-terminal residue" evidence="2">
    <location>
        <position position="1"/>
    </location>
</feature>
<evidence type="ECO:0000313" key="2">
    <source>
        <dbReference type="EMBL" id="CAG8795197.1"/>
    </source>
</evidence>
<protein>
    <submittedName>
        <fullName evidence="2">10998_t:CDS:1</fullName>
    </submittedName>
</protein>
<feature type="compositionally biased region" description="Low complexity" evidence="1">
    <location>
        <begin position="95"/>
        <end position="108"/>
    </location>
</feature>
<dbReference type="Proteomes" id="UP000789405">
    <property type="component" value="Unassembled WGS sequence"/>
</dbReference>